<dbReference type="Proteomes" id="UP001341840">
    <property type="component" value="Unassembled WGS sequence"/>
</dbReference>
<organism evidence="2 3">
    <name type="scientific">Stylosanthes scabra</name>
    <dbReference type="NCBI Taxonomy" id="79078"/>
    <lineage>
        <taxon>Eukaryota</taxon>
        <taxon>Viridiplantae</taxon>
        <taxon>Streptophyta</taxon>
        <taxon>Embryophyta</taxon>
        <taxon>Tracheophyta</taxon>
        <taxon>Spermatophyta</taxon>
        <taxon>Magnoliopsida</taxon>
        <taxon>eudicotyledons</taxon>
        <taxon>Gunneridae</taxon>
        <taxon>Pentapetalae</taxon>
        <taxon>rosids</taxon>
        <taxon>fabids</taxon>
        <taxon>Fabales</taxon>
        <taxon>Fabaceae</taxon>
        <taxon>Papilionoideae</taxon>
        <taxon>50 kb inversion clade</taxon>
        <taxon>dalbergioids sensu lato</taxon>
        <taxon>Dalbergieae</taxon>
        <taxon>Pterocarpus clade</taxon>
        <taxon>Stylosanthes</taxon>
    </lineage>
</organism>
<dbReference type="EMBL" id="JASCZI010211884">
    <property type="protein sequence ID" value="MED6197328.1"/>
    <property type="molecule type" value="Genomic_DNA"/>
</dbReference>
<name>A0ABU6XKN3_9FABA</name>
<evidence type="ECO:0000256" key="1">
    <source>
        <dbReference type="SAM" id="MobiDB-lite"/>
    </source>
</evidence>
<feature type="region of interest" description="Disordered" evidence="1">
    <location>
        <begin position="1"/>
        <end position="50"/>
    </location>
</feature>
<gene>
    <name evidence="2" type="ORF">PIB30_055606</name>
</gene>
<comment type="caution">
    <text evidence="2">The sequence shown here is derived from an EMBL/GenBank/DDBJ whole genome shotgun (WGS) entry which is preliminary data.</text>
</comment>
<keyword evidence="3" id="KW-1185">Reference proteome</keyword>
<reference evidence="2 3" key="1">
    <citation type="journal article" date="2023" name="Plants (Basel)">
        <title>Bridging the Gap: Combining Genomics and Transcriptomics Approaches to Understand Stylosanthes scabra, an Orphan Legume from the Brazilian Caatinga.</title>
        <authorList>
            <person name="Ferreira-Neto J.R.C."/>
            <person name="da Silva M.D."/>
            <person name="Binneck E."/>
            <person name="de Melo N.F."/>
            <person name="da Silva R.H."/>
            <person name="de Melo A.L.T.M."/>
            <person name="Pandolfi V."/>
            <person name="Bustamante F.O."/>
            <person name="Brasileiro-Vidal A.C."/>
            <person name="Benko-Iseppon A.M."/>
        </authorList>
    </citation>
    <scope>NUCLEOTIDE SEQUENCE [LARGE SCALE GENOMIC DNA]</scope>
    <source>
        <tissue evidence="2">Leaves</tissue>
    </source>
</reference>
<sequence>MEEEEMEEEAEQDPNDDEDFADYFELAPPPSPDSSDESLPPTGFNKQSSEWKWLKRAEEQADRKEKLEGQIQSLCVLTKGAYAWHCHALGVTF</sequence>
<protein>
    <submittedName>
        <fullName evidence="2">Uncharacterized protein</fullName>
    </submittedName>
</protein>
<evidence type="ECO:0000313" key="2">
    <source>
        <dbReference type="EMBL" id="MED6197328.1"/>
    </source>
</evidence>
<accession>A0ABU6XKN3</accession>
<proteinExistence type="predicted"/>
<evidence type="ECO:0000313" key="3">
    <source>
        <dbReference type="Proteomes" id="UP001341840"/>
    </source>
</evidence>
<feature type="compositionally biased region" description="Acidic residues" evidence="1">
    <location>
        <begin position="1"/>
        <end position="22"/>
    </location>
</feature>